<accession>A0ABV5JQT2</accession>
<feature type="domain" description="Arabinosyltransferas concanavalin like" evidence="15">
    <location>
        <begin position="65"/>
        <end position="222"/>
    </location>
</feature>
<dbReference type="Pfam" id="PF04602">
    <property type="entry name" value="Arabinose_trans"/>
    <property type="match status" value="1"/>
</dbReference>
<evidence type="ECO:0000256" key="10">
    <source>
        <dbReference type="ARBA" id="ARBA00023316"/>
    </source>
</evidence>
<feature type="domain" description="Arabinosyltransferase C-terminal" evidence="14">
    <location>
        <begin position="724"/>
        <end position="1119"/>
    </location>
</feature>
<dbReference type="InterPro" id="IPR032731">
    <property type="entry name" value="Arabino_trans_C"/>
</dbReference>
<keyword evidence="17" id="KW-1185">Reference proteome</keyword>
<dbReference type="Pfam" id="PF17689">
    <property type="entry name" value="Arabino_trans_N"/>
    <property type="match status" value="1"/>
</dbReference>
<dbReference type="InterPro" id="IPR040920">
    <property type="entry name" value="Arabino_trans_N"/>
</dbReference>
<dbReference type="EMBL" id="JBHMDY010000002">
    <property type="protein sequence ID" value="MFB9259109.1"/>
    <property type="molecule type" value="Genomic_DNA"/>
</dbReference>
<gene>
    <name evidence="16" type="ORF">ACFFVD_04770</name>
</gene>
<evidence type="ECO:0000256" key="5">
    <source>
        <dbReference type="ARBA" id="ARBA00022676"/>
    </source>
</evidence>
<feature type="transmembrane region" description="Helical" evidence="12">
    <location>
        <begin position="624"/>
        <end position="645"/>
    </location>
</feature>
<evidence type="ECO:0000259" key="14">
    <source>
        <dbReference type="Pfam" id="PF14896"/>
    </source>
</evidence>
<evidence type="ECO:0000256" key="12">
    <source>
        <dbReference type="SAM" id="Phobius"/>
    </source>
</evidence>
<evidence type="ECO:0000313" key="16">
    <source>
        <dbReference type="EMBL" id="MFB9259109.1"/>
    </source>
</evidence>
<comment type="function">
    <text evidence="1">Arabinosyl transferase responsible for the polymerization of arabinose into the arabinan of arabinogalactan.</text>
</comment>
<feature type="transmembrane region" description="Helical" evidence="12">
    <location>
        <begin position="424"/>
        <end position="452"/>
    </location>
</feature>
<feature type="transmembrane region" description="Helical" evidence="12">
    <location>
        <begin position="345"/>
        <end position="366"/>
    </location>
</feature>
<reference evidence="16 17" key="1">
    <citation type="submission" date="2024-09" db="EMBL/GenBank/DDBJ databases">
        <authorList>
            <person name="Sun Q."/>
            <person name="Mori K."/>
        </authorList>
    </citation>
    <scope>NUCLEOTIDE SEQUENCE [LARGE SCALE GENOMIC DNA]</scope>
    <source>
        <strain evidence="16 17">CCM 7659</strain>
    </source>
</reference>
<name>A0ABV5JQT2_9ACTN</name>
<feature type="transmembrane region" description="Helical" evidence="12">
    <location>
        <begin position="538"/>
        <end position="556"/>
    </location>
</feature>
<keyword evidence="8 12" id="KW-1133">Transmembrane helix</keyword>
<comment type="caution">
    <text evidence="16">The sequence shown here is derived from an EMBL/GenBank/DDBJ whole genome shotgun (WGS) entry which is preliminary data.</text>
</comment>
<dbReference type="InterPro" id="IPR007680">
    <property type="entry name" value="Arabino_trans_central"/>
</dbReference>
<feature type="transmembrane region" description="Helical" evidence="12">
    <location>
        <begin position="593"/>
        <end position="612"/>
    </location>
</feature>
<keyword evidence="4" id="KW-1003">Cell membrane</keyword>
<evidence type="ECO:0000313" key="17">
    <source>
        <dbReference type="Proteomes" id="UP001589700"/>
    </source>
</evidence>
<keyword evidence="6" id="KW-0808">Transferase</keyword>
<evidence type="ECO:0000259" key="15">
    <source>
        <dbReference type="Pfam" id="PF17689"/>
    </source>
</evidence>
<keyword evidence="9 12" id="KW-0472">Membrane</keyword>
<feature type="transmembrane region" description="Helical" evidence="12">
    <location>
        <begin position="706"/>
        <end position="728"/>
    </location>
</feature>
<feature type="region of interest" description="Disordered" evidence="11">
    <location>
        <begin position="1"/>
        <end position="31"/>
    </location>
</feature>
<dbReference type="InterPro" id="IPR027451">
    <property type="entry name" value="EmbABC_dom1"/>
</dbReference>
<evidence type="ECO:0000256" key="2">
    <source>
        <dbReference type="ARBA" id="ARBA00004651"/>
    </source>
</evidence>
<keyword evidence="5" id="KW-0328">Glycosyltransferase</keyword>
<dbReference type="Gene3D" id="2.60.120.610">
    <property type="entry name" value="arabinofuranosyltransferase like domain"/>
    <property type="match status" value="1"/>
</dbReference>
<protein>
    <submittedName>
        <fullName evidence="16">Arabinosyltransferase domain-containing protein</fullName>
    </submittedName>
</protein>
<evidence type="ECO:0000256" key="7">
    <source>
        <dbReference type="ARBA" id="ARBA00022692"/>
    </source>
</evidence>
<evidence type="ECO:0000256" key="1">
    <source>
        <dbReference type="ARBA" id="ARBA00003001"/>
    </source>
</evidence>
<feature type="region of interest" description="Disordered" evidence="11">
    <location>
        <begin position="794"/>
        <end position="850"/>
    </location>
</feature>
<feature type="transmembrane region" description="Helical" evidence="12">
    <location>
        <begin position="232"/>
        <end position="252"/>
    </location>
</feature>
<comment type="similarity">
    <text evidence="3">Belongs to the emb family.</text>
</comment>
<dbReference type="Gene3D" id="2.60.120.940">
    <property type="entry name" value="EmbC, C-terminal domain, subdomain 2"/>
    <property type="match status" value="1"/>
</dbReference>
<feature type="transmembrane region" description="Helical" evidence="12">
    <location>
        <begin position="472"/>
        <end position="493"/>
    </location>
</feature>
<feature type="transmembrane region" description="Helical" evidence="12">
    <location>
        <begin position="378"/>
        <end position="394"/>
    </location>
</feature>
<evidence type="ECO:0000256" key="8">
    <source>
        <dbReference type="ARBA" id="ARBA00022989"/>
    </source>
</evidence>
<evidence type="ECO:0000256" key="3">
    <source>
        <dbReference type="ARBA" id="ARBA00008195"/>
    </source>
</evidence>
<sequence>MSDSSSAAGSAASSDPDPAAPSASDRATSALASDPRVTRLRIIAIVSGLVGTLCFLALPFLPVAQTSSSVQWPQNGSVESVTAPLMAHTPQEVTATIPCALVSDLPEDGGILLSTAPAGGEEAGERALFVRASADTVDVVSRSRLIASAPREQVQAGDCGVLTLVAGPTFVEASFDGIEDPAATGRIDADDLRPMVTGIYTDLPLDTAVPAELAVTVDVDSRFTTDPTALKWVAIILGLLSTAVALWALHGLDQTDGRRSLRFLPRGWFRPRLPDVAVIGTLGVWHFIGGNTSDDGYIMTMARAADPAGYMANYYRWYGVPESPFGSPYYDLLTLFSQVSTASPWMRLPALIAAILCWLVISREVLPRLGRAARTTPVVVWSAAAVFLAFWMAFNNGLRPEPAIALGALLTWVSVERSIATRRLLPFAVAVIIASFSLATGPTGLMAVAALIMGLRGVIRTIVVRGKRIGSYLALVAPILASGTMVLICVFGVQTLASVLEAIRVRGAIGPSLSWFEEFVRYYYLMIPTVDGSLSRRLPVLLVLLCLAMVVGTLLRRGKVPGAASGPVWRLVGVVVGTAFFMMFSPTKWTHHFGVYAGIGAAIAALGALAISASAVRTARNRTLFLGVILMVLALAFAGPNGWWYVSSYGIPWWDKAPSVSGISASNVLLVLAILTFAFAGWQHLRRDYTGDQAPKTSAGRRRMRTIAAAPIAVVAGLLVIFNVASFVKGVQKQFPAYSIAAGNVSALAGNPCMLADRVLVEPDANAGMLTPLDAPRLPDGSVDPQARAEALEAGGNTGFTPNGVAPDLSADAVVSDPGAANTTSDPGGGPSVNTGESAGTGGGRGAEGVNESTVALPFGLDPATTPVLGSHFSGPQQQAELETGWYELPENREAHPLLVISAAGRIGRFDADGIYKYGQSVTVEFGRDTGNGVEIVGAPIVPYDIGPAPTWRNLRVSMEDVPADVQVMRIRVDDADLTPDQWAAITPPRAPELQTVQEMVGSESPVLLDWAVSMQFPCQRPFSHFAGVAELPEFRILPDRPLAVSATSTWMSYEGGGPLGWVETAQRARTIPSYLRHDWNRDWGSIEAYTPLGTYQDAPPQPAELTLETVTRSGFWSPEGPILVTNPE</sequence>
<feature type="domain" description="Arabinofuranosyltransferase central" evidence="13">
    <location>
        <begin position="227"/>
        <end position="686"/>
    </location>
</feature>
<evidence type="ECO:0000259" key="13">
    <source>
        <dbReference type="Pfam" id="PF04602"/>
    </source>
</evidence>
<organism evidence="16 17">
    <name type="scientific">Dietzia aerolata</name>
    <dbReference type="NCBI Taxonomy" id="595984"/>
    <lineage>
        <taxon>Bacteria</taxon>
        <taxon>Bacillati</taxon>
        <taxon>Actinomycetota</taxon>
        <taxon>Actinomycetes</taxon>
        <taxon>Mycobacteriales</taxon>
        <taxon>Dietziaceae</taxon>
        <taxon>Dietzia</taxon>
    </lineage>
</organism>
<feature type="transmembrane region" description="Helical" evidence="12">
    <location>
        <begin position="568"/>
        <end position="587"/>
    </location>
</feature>
<evidence type="ECO:0000256" key="11">
    <source>
        <dbReference type="SAM" id="MobiDB-lite"/>
    </source>
</evidence>
<evidence type="ECO:0000256" key="4">
    <source>
        <dbReference type="ARBA" id="ARBA00022475"/>
    </source>
</evidence>
<feature type="compositionally biased region" description="Low complexity" evidence="11">
    <location>
        <begin position="1"/>
        <end position="30"/>
    </location>
</feature>
<feature type="transmembrane region" description="Helical" evidence="12">
    <location>
        <begin position="665"/>
        <end position="685"/>
    </location>
</feature>
<dbReference type="RefSeq" id="WP_182632527.1">
    <property type="nucleotide sequence ID" value="NZ_JAALDM010000152.1"/>
</dbReference>
<dbReference type="Pfam" id="PF14896">
    <property type="entry name" value="Arabino_trans_C"/>
    <property type="match status" value="1"/>
</dbReference>
<evidence type="ECO:0000256" key="9">
    <source>
        <dbReference type="ARBA" id="ARBA00023136"/>
    </source>
</evidence>
<dbReference type="Proteomes" id="UP001589700">
    <property type="component" value="Unassembled WGS sequence"/>
</dbReference>
<dbReference type="InterPro" id="IPR042486">
    <property type="entry name" value="Arabino_trans_C_2"/>
</dbReference>
<comment type="subcellular location">
    <subcellularLocation>
        <location evidence="2">Cell membrane</location>
        <topology evidence="2">Multi-pass membrane protein</topology>
    </subcellularLocation>
</comment>
<keyword evidence="7 12" id="KW-0812">Transmembrane</keyword>
<feature type="transmembrane region" description="Helical" evidence="12">
    <location>
        <begin position="42"/>
        <end position="61"/>
    </location>
</feature>
<evidence type="ECO:0000256" key="6">
    <source>
        <dbReference type="ARBA" id="ARBA00022679"/>
    </source>
</evidence>
<proteinExistence type="inferred from homology"/>
<keyword evidence="10" id="KW-0961">Cell wall biogenesis/degradation</keyword>